<dbReference type="InterPro" id="IPR020846">
    <property type="entry name" value="MFS_dom"/>
</dbReference>
<keyword evidence="4 6" id="KW-0472">Membrane</keyword>
<dbReference type="PROSITE" id="PS50850">
    <property type="entry name" value="MFS"/>
    <property type="match status" value="1"/>
</dbReference>
<feature type="transmembrane region" description="Helical" evidence="6">
    <location>
        <begin position="293"/>
        <end position="312"/>
    </location>
</feature>
<feature type="transmembrane region" description="Helical" evidence="6">
    <location>
        <begin position="42"/>
        <end position="61"/>
    </location>
</feature>
<keyword evidence="2 6" id="KW-0812">Transmembrane</keyword>
<evidence type="ECO:0000256" key="6">
    <source>
        <dbReference type="SAM" id="Phobius"/>
    </source>
</evidence>
<feature type="transmembrane region" description="Helical" evidence="6">
    <location>
        <begin position="482"/>
        <end position="505"/>
    </location>
</feature>
<gene>
    <name evidence="8" type="ORF">RN001_014113</name>
</gene>
<evidence type="ECO:0000256" key="1">
    <source>
        <dbReference type="ARBA" id="ARBA00004141"/>
    </source>
</evidence>
<dbReference type="SUPFAM" id="SSF103473">
    <property type="entry name" value="MFS general substrate transporter"/>
    <property type="match status" value="2"/>
</dbReference>
<dbReference type="InterPro" id="IPR011701">
    <property type="entry name" value="MFS"/>
</dbReference>
<feature type="transmembrane region" description="Helical" evidence="6">
    <location>
        <begin position="221"/>
        <end position="240"/>
    </location>
</feature>
<sequence length="849" mass="95319">MDKIVVSTKDTSKANDACKETGSESAPEGDRFSWSYADQKTILVAFLPGYLITHIPGGILADNLGGKFVLFVGLVVSGIISIATPFAISNDNYFSFVLLRFIMGLVQGPMYPCVFAILSNWIQRSERGLFGTLLFISGPFGSVLSNIIAIMLKGSNWKILYFLWGGLSLFWSVIYVFFCFASPFCHPRILPEELLFLEQNVGKKQILPIPWKKFFTSSATWGFLCGYVGFEILHCLYVLLMPDYFYNVLKYQQSTPIRLVPTLLYSLSSLACGIITDKLVVLDKLPLIKIRRIMTTLGTILPSILVTGIPLLNCDNNSTYYLYLFGMLFLGFANCGIRINVLDISRNFVGFTLGVGSSVGNIVDICFPKLIDMSLQEINIKKALRWLKVITVEPTMVLYMMAFMTTSVVEQAFFVDKACRVNHNFNASICDNITAKENEAMNKEVQLTVSEFHQWNDIAGHVGQIILAFFMGAWSDKRGRKIPLLLGLIGKFYYSSMIIVNTLQYTWPVEYIIYTATLPMTITGADVAIFGAAFSYLSDVTTPESRTLRVTVLEVCYLATMPTGIALGSLLFNATNKSYTIMFIINASLLLIAIIYTALRLDFRSNETQRPISEAKNVITDFFDYKHVVLTFKTIFKKRLFNKRTYILLLILAMATYTFQRDERQMSYLYLQWVLKWTFDKISNFRTYQSAIQDVMLLVAIPLMSKLLGWRDTVIALIGAVSHIVARIFYATAIDSWLFYIGGAFASLGPVVAPIIRSMTSKLVPAAERGKAFSVLAVADNAIPILSATVYNQVYKTYLETHPQAIFYVTIGSQMIVLGVFSFIHYASKPEDFIEDTNEATSLNSDDGQ</sequence>
<feature type="transmembrane region" description="Helical" evidence="6">
    <location>
        <begin position="805"/>
        <end position="824"/>
    </location>
</feature>
<dbReference type="PANTHER" id="PTHR23507">
    <property type="entry name" value="ZGC:174356"/>
    <property type="match status" value="1"/>
</dbReference>
<feature type="transmembrane region" description="Helical" evidence="6">
    <location>
        <begin position="159"/>
        <end position="181"/>
    </location>
</feature>
<feature type="transmembrane region" description="Helical" evidence="6">
    <location>
        <begin position="94"/>
        <end position="118"/>
    </location>
</feature>
<name>A0AAN7SLW5_9COLE</name>
<evidence type="ECO:0000256" key="5">
    <source>
        <dbReference type="SAM" id="MobiDB-lite"/>
    </source>
</evidence>
<feature type="transmembrane region" description="Helical" evidence="6">
    <location>
        <begin position="645"/>
        <end position="660"/>
    </location>
</feature>
<feature type="transmembrane region" description="Helical" evidence="6">
    <location>
        <begin position="318"/>
        <end position="337"/>
    </location>
</feature>
<evidence type="ECO:0000313" key="9">
    <source>
        <dbReference type="Proteomes" id="UP001353858"/>
    </source>
</evidence>
<feature type="transmembrane region" description="Helical" evidence="6">
    <location>
        <begin position="737"/>
        <end position="756"/>
    </location>
</feature>
<feature type="transmembrane region" description="Helical" evidence="6">
    <location>
        <begin position="130"/>
        <end position="153"/>
    </location>
</feature>
<dbReference type="Gene3D" id="1.20.1250.20">
    <property type="entry name" value="MFS general substrate transporter like domains"/>
    <property type="match status" value="2"/>
</dbReference>
<accession>A0AAN7SLW5</accession>
<dbReference type="EMBL" id="JARPUR010000006">
    <property type="protein sequence ID" value="KAK4874753.1"/>
    <property type="molecule type" value="Genomic_DNA"/>
</dbReference>
<feature type="compositionally biased region" description="Basic and acidic residues" evidence="5">
    <location>
        <begin position="10"/>
        <end position="22"/>
    </location>
</feature>
<dbReference type="AlphaFoldDB" id="A0AAN7SLW5"/>
<feature type="transmembrane region" description="Helical" evidence="6">
    <location>
        <begin position="511"/>
        <end position="538"/>
    </location>
</feature>
<feature type="transmembrane region" description="Helical" evidence="6">
    <location>
        <begin position="713"/>
        <end position="730"/>
    </location>
</feature>
<dbReference type="GO" id="GO:0022857">
    <property type="term" value="F:transmembrane transporter activity"/>
    <property type="evidence" value="ECO:0007669"/>
    <property type="project" value="InterPro"/>
</dbReference>
<keyword evidence="3 6" id="KW-1133">Transmembrane helix</keyword>
<feature type="region of interest" description="Disordered" evidence="5">
    <location>
        <begin position="1"/>
        <end position="29"/>
    </location>
</feature>
<evidence type="ECO:0000256" key="2">
    <source>
        <dbReference type="ARBA" id="ARBA00022692"/>
    </source>
</evidence>
<evidence type="ECO:0000256" key="3">
    <source>
        <dbReference type="ARBA" id="ARBA00022989"/>
    </source>
</evidence>
<dbReference type="InterPro" id="IPR036259">
    <property type="entry name" value="MFS_trans_sf"/>
</dbReference>
<protein>
    <recommendedName>
        <fullName evidence="7">Major facilitator superfamily (MFS) profile domain-containing protein</fullName>
    </recommendedName>
</protein>
<evidence type="ECO:0000256" key="4">
    <source>
        <dbReference type="ARBA" id="ARBA00023136"/>
    </source>
</evidence>
<keyword evidence="9" id="KW-1185">Reference proteome</keyword>
<proteinExistence type="predicted"/>
<dbReference type="GO" id="GO:0016020">
    <property type="term" value="C:membrane"/>
    <property type="evidence" value="ECO:0007669"/>
    <property type="project" value="UniProtKB-SubCell"/>
</dbReference>
<feature type="domain" description="Major facilitator superfamily (MFS) profile" evidence="7">
    <location>
        <begin position="1"/>
        <end position="406"/>
    </location>
</feature>
<evidence type="ECO:0000313" key="8">
    <source>
        <dbReference type="EMBL" id="KAK4874753.1"/>
    </source>
</evidence>
<evidence type="ECO:0000259" key="7">
    <source>
        <dbReference type="PROSITE" id="PS50850"/>
    </source>
</evidence>
<feature type="transmembrane region" description="Helical" evidence="6">
    <location>
        <begin position="578"/>
        <end position="599"/>
    </location>
</feature>
<feature type="transmembrane region" description="Helical" evidence="6">
    <location>
        <begin position="260"/>
        <end position="281"/>
    </location>
</feature>
<organism evidence="8 9">
    <name type="scientific">Aquatica leii</name>
    <dbReference type="NCBI Taxonomy" id="1421715"/>
    <lineage>
        <taxon>Eukaryota</taxon>
        <taxon>Metazoa</taxon>
        <taxon>Ecdysozoa</taxon>
        <taxon>Arthropoda</taxon>
        <taxon>Hexapoda</taxon>
        <taxon>Insecta</taxon>
        <taxon>Pterygota</taxon>
        <taxon>Neoptera</taxon>
        <taxon>Endopterygota</taxon>
        <taxon>Coleoptera</taxon>
        <taxon>Polyphaga</taxon>
        <taxon>Elateriformia</taxon>
        <taxon>Elateroidea</taxon>
        <taxon>Lampyridae</taxon>
        <taxon>Luciolinae</taxon>
        <taxon>Aquatica</taxon>
    </lineage>
</organism>
<dbReference type="Pfam" id="PF07690">
    <property type="entry name" value="MFS_1"/>
    <property type="match status" value="2"/>
</dbReference>
<reference evidence="9" key="1">
    <citation type="submission" date="2023-01" db="EMBL/GenBank/DDBJ databases">
        <title>Key to firefly adult light organ development and bioluminescence: homeobox transcription factors regulate luciferase expression and transportation to peroxisome.</title>
        <authorList>
            <person name="Fu X."/>
        </authorList>
    </citation>
    <scope>NUCLEOTIDE SEQUENCE [LARGE SCALE GENOMIC DNA]</scope>
</reference>
<feature type="transmembrane region" description="Helical" evidence="6">
    <location>
        <begin position="550"/>
        <end position="572"/>
    </location>
</feature>
<dbReference type="PANTHER" id="PTHR23507:SF37">
    <property type="entry name" value="GH08173P"/>
    <property type="match status" value="1"/>
</dbReference>
<comment type="subcellular location">
    <subcellularLocation>
        <location evidence="1">Membrane</location>
        <topology evidence="1">Multi-pass membrane protein</topology>
    </subcellularLocation>
</comment>
<dbReference type="Proteomes" id="UP001353858">
    <property type="component" value="Unassembled WGS sequence"/>
</dbReference>
<feature type="transmembrane region" description="Helical" evidence="6">
    <location>
        <begin position="68"/>
        <end position="88"/>
    </location>
</feature>
<comment type="caution">
    <text evidence="8">The sequence shown here is derived from an EMBL/GenBank/DDBJ whole genome shotgun (WGS) entry which is preliminary data.</text>
</comment>